<proteinExistence type="predicted"/>
<name>A0A9X2LL75_9ACTN</name>
<evidence type="ECO:0000313" key="2">
    <source>
        <dbReference type="Proteomes" id="UP001142374"/>
    </source>
</evidence>
<dbReference type="Proteomes" id="UP001142374">
    <property type="component" value="Unassembled WGS sequence"/>
</dbReference>
<dbReference type="EMBL" id="JANIID010000017">
    <property type="protein sequence ID" value="MCQ8771845.1"/>
    <property type="molecule type" value="Genomic_DNA"/>
</dbReference>
<sequence length="49" mass="5096">MPDHLADGLLVVLLVVLALLVLLVLLVRAFGRDASVAPGHALLRRGGQG</sequence>
<dbReference type="AlphaFoldDB" id="A0A9X2LL75"/>
<dbReference type="RefSeq" id="WP_168096991.1">
    <property type="nucleotide sequence ID" value="NZ_JANIID010000017.1"/>
</dbReference>
<protein>
    <submittedName>
        <fullName evidence="1">Uncharacterized protein</fullName>
    </submittedName>
</protein>
<keyword evidence="2" id="KW-1185">Reference proteome</keyword>
<gene>
    <name evidence="1" type="ORF">NQU55_19040</name>
</gene>
<evidence type="ECO:0000313" key="1">
    <source>
        <dbReference type="EMBL" id="MCQ8771845.1"/>
    </source>
</evidence>
<comment type="caution">
    <text evidence="1">The sequence shown here is derived from an EMBL/GenBank/DDBJ whole genome shotgun (WGS) entry which is preliminary data.</text>
</comment>
<accession>A0A9X2LL75</accession>
<reference evidence="1" key="1">
    <citation type="submission" date="2022-06" db="EMBL/GenBank/DDBJ databases">
        <title>WGS of actinobacteria.</title>
        <authorList>
            <person name="Thawai C."/>
        </authorList>
    </citation>
    <scope>NUCLEOTIDE SEQUENCE</scope>
    <source>
        <strain evidence="1">AA8</strain>
    </source>
</reference>
<organism evidence="1 2">
    <name type="scientific">Streptomyces telluris</name>
    <dbReference type="NCBI Taxonomy" id="2720021"/>
    <lineage>
        <taxon>Bacteria</taxon>
        <taxon>Bacillati</taxon>
        <taxon>Actinomycetota</taxon>
        <taxon>Actinomycetes</taxon>
        <taxon>Kitasatosporales</taxon>
        <taxon>Streptomycetaceae</taxon>
        <taxon>Streptomyces</taxon>
    </lineage>
</organism>